<evidence type="ECO:0000256" key="4">
    <source>
        <dbReference type="ARBA" id="ARBA00022857"/>
    </source>
</evidence>
<dbReference type="Pfam" id="PF13602">
    <property type="entry name" value="ADH_zinc_N_2"/>
    <property type="match status" value="1"/>
</dbReference>
<keyword evidence="5" id="KW-0511">Multifunctional enzyme</keyword>
<dbReference type="PANTHER" id="PTHR43775:SF46">
    <property type="entry name" value="FUMIGERMIN SYNTHASE"/>
    <property type="match status" value="1"/>
</dbReference>
<feature type="compositionally biased region" description="Low complexity" evidence="8">
    <location>
        <begin position="1"/>
        <end position="11"/>
    </location>
</feature>
<keyword evidence="1" id="KW-0596">Phosphopantetheine</keyword>
<evidence type="ECO:0000256" key="5">
    <source>
        <dbReference type="ARBA" id="ARBA00023268"/>
    </source>
</evidence>
<gene>
    <name evidence="12" type="ORF">L207DRAFT_433801</name>
</gene>
<feature type="compositionally biased region" description="Polar residues" evidence="8">
    <location>
        <begin position="21"/>
        <end position="39"/>
    </location>
</feature>
<keyword evidence="2" id="KW-0597">Phosphoprotein</keyword>
<dbReference type="SUPFAM" id="SSF51735">
    <property type="entry name" value="NAD(P)-binding Rossmann-fold domains"/>
    <property type="match status" value="2"/>
</dbReference>
<evidence type="ECO:0000259" key="10">
    <source>
        <dbReference type="PROSITE" id="PS52004"/>
    </source>
</evidence>
<dbReference type="Gene3D" id="3.40.47.10">
    <property type="match status" value="1"/>
</dbReference>
<feature type="domain" description="Ketosynthase family 3 (KS3)" evidence="10">
    <location>
        <begin position="45"/>
        <end position="462"/>
    </location>
</feature>
<evidence type="ECO:0000259" key="9">
    <source>
        <dbReference type="PROSITE" id="PS50075"/>
    </source>
</evidence>
<dbReference type="CDD" id="cd00833">
    <property type="entry name" value="PKS"/>
    <property type="match status" value="1"/>
</dbReference>
<dbReference type="InterPro" id="IPR020807">
    <property type="entry name" value="PKS_DH"/>
</dbReference>
<dbReference type="Pfam" id="PF08659">
    <property type="entry name" value="KR"/>
    <property type="match status" value="1"/>
</dbReference>
<keyword evidence="13" id="KW-1185">Reference proteome</keyword>
<dbReference type="Gene3D" id="3.40.50.720">
    <property type="entry name" value="NAD(P)-binding Rossmann-like Domain"/>
    <property type="match status" value="2"/>
</dbReference>
<evidence type="ECO:0000256" key="1">
    <source>
        <dbReference type="ARBA" id="ARBA00022450"/>
    </source>
</evidence>
<dbReference type="InterPro" id="IPR014031">
    <property type="entry name" value="Ketoacyl_synth_C"/>
</dbReference>
<dbReference type="InterPro" id="IPR014043">
    <property type="entry name" value="Acyl_transferase_dom"/>
</dbReference>
<dbReference type="PROSITE" id="PS52019">
    <property type="entry name" value="PKS_MFAS_DH"/>
    <property type="match status" value="1"/>
</dbReference>
<organism evidence="12 13">
    <name type="scientific">Hyaloscypha variabilis (strain UAMH 11265 / GT02V1 / F)</name>
    <name type="common">Meliniomyces variabilis</name>
    <dbReference type="NCBI Taxonomy" id="1149755"/>
    <lineage>
        <taxon>Eukaryota</taxon>
        <taxon>Fungi</taxon>
        <taxon>Dikarya</taxon>
        <taxon>Ascomycota</taxon>
        <taxon>Pezizomycotina</taxon>
        <taxon>Leotiomycetes</taxon>
        <taxon>Helotiales</taxon>
        <taxon>Hyaloscyphaceae</taxon>
        <taxon>Hyaloscypha</taxon>
        <taxon>Hyaloscypha variabilis</taxon>
    </lineage>
</organism>
<reference evidence="12 13" key="1">
    <citation type="submission" date="2016-04" db="EMBL/GenBank/DDBJ databases">
        <title>A degradative enzymes factory behind the ericoid mycorrhizal symbiosis.</title>
        <authorList>
            <consortium name="DOE Joint Genome Institute"/>
            <person name="Martino E."/>
            <person name="Morin E."/>
            <person name="Grelet G."/>
            <person name="Kuo A."/>
            <person name="Kohler A."/>
            <person name="Daghino S."/>
            <person name="Barry K."/>
            <person name="Choi C."/>
            <person name="Cichocki N."/>
            <person name="Clum A."/>
            <person name="Copeland A."/>
            <person name="Hainaut M."/>
            <person name="Haridas S."/>
            <person name="Labutti K."/>
            <person name="Lindquist E."/>
            <person name="Lipzen A."/>
            <person name="Khouja H.-R."/>
            <person name="Murat C."/>
            <person name="Ohm R."/>
            <person name="Olson A."/>
            <person name="Spatafora J."/>
            <person name="Veneault-Fourrey C."/>
            <person name="Henrissat B."/>
            <person name="Grigoriev I."/>
            <person name="Martin F."/>
            <person name="Perotto S."/>
        </authorList>
    </citation>
    <scope>NUCLEOTIDE SEQUENCE [LARGE SCALE GENOMIC DNA]</scope>
    <source>
        <strain evidence="12 13">F</strain>
    </source>
</reference>
<dbReference type="Pfam" id="PF21089">
    <property type="entry name" value="PKS_DH_N"/>
    <property type="match status" value="1"/>
</dbReference>
<evidence type="ECO:0000256" key="3">
    <source>
        <dbReference type="ARBA" id="ARBA00022679"/>
    </source>
</evidence>
<dbReference type="Gene3D" id="1.10.1200.10">
    <property type="entry name" value="ACP-like"/>
    <property type="match status" value="1"/>
</dbReference>
<evidence type="ECO:0000256" key="7">
    <source>
        <dbReference type="PROSITE-ProRule" id="PRU01363"/>
    </source>
</evidence>
<dbReference type="InterPro" id="IPR013968">
    <property type="entry name" value="PKS_KR"/>
</dbReference>
<dbReference type="SMART" id="SM00827">
    <property type="entry name" value="PKS_AT"/>
    <property type="match status" value="1"/>
</dbReference>
<dbReference type="Pfam" id="PF02801">
    <property type="entry name" value="Ketoacyl-synt_C"/>
    <property type="match status" value="1"/>
</dbReference>
<dbReference type="InterPro" id="IPR018201">
    <property type="entry name" value="Ketoacyl_synth_AS"/>
</dbReference>
<dbReference type="InterPro" id="IPR050091">
    <property type="entry name" value="PKS_NRPS_Biosynth_Enz"/>
</dbReference>
<dbReference type="InterPro" id="IPR020841">
    <property type="entry name" value="PKS_Beta-ketoAc_synthase_dom"/>
</dbReference>
<dbReference type="Gene3D" id="3.90.180.10">
    <property type="entry name" value="Medium-chain alcohol dehydrogenases, catalytic domain"/>
    <property type="match status" value="1"/>
</dbReference>
<dbReference type="InterPro" id="IPR011032">
    <property type="entry name" value="GroES-like_sf"/>
</dbReference>
<evidence type="ECO:0000313" key="13">
    <source>
        <dbReference type="Proteomes" id="UP000235786"/>
    </source>
</evidence>
<dbReference type="InterPro" id="IPR049900">
    <property type="entry name" value="PKS_mFAS_DH"/>
</dbReference>
<keyword evidence="3" id="KW-0808">Transferase</keyword>
<sequence>MSTSSGSSDSSPDIIFAPKDVSQTELDSTNSQDCSSENNFAGASPSQVAICGFGLRLPGGIRNGDDFWDLLINGKDARGPIPASRYNMEGFDNSLGARDAIKVKHGYFLDEDLSALDTSFFTLTKNELENCDPQQRMLLEVTRECLEDAGEVNYRGQLIGCYVGTFGDDWLLMSAKDSNQGDGYSMTGHLDLMMANRVSYEYDLRGPSMAIKTGCSASLAALHEAVRAIQNGDATAAVVAGTSLIMTPSLTSAMSGLDLLSPEGSCKTFDAAADGFARAEAISAVYIKSLEGAIRDGNPIRAVIRGTATNSDGKGKSLVIPNGEAQEALIRKAYADSGLEPSETAFVECHGTGTAKGDPIETTAVGKVWGSTGVFIGSVKPNLGHSEGASGITSLIKSVLALEHMTIPPNIKFKNPNPKIPFSEYNLTVPVVPTPFPPNRAERVSINSFGIGGTNVHVILDSFHQAAISEAPATTVAQTDLLLVSANTQTALKEQISRYQEYIRINPAIASNVAYTLALHREYLPHRACAIVEKGEFVEIAAGLGAPQTPSAITMVFGGQGAQWPEMGKELILSDAHFRKDILKMDRIMKGLKFPPVWNLIDELLKPAETSQVNKSQLSQPLCTALQVALYNKFRKLGLEPTAVVGHSSGEIAAAYAAGYISMEEAIVIAYYRGYVTRHSSGGSMAAVGLGAQELSEYLSQGVELACENSPNSSTISGDSAKIRKAVDDIKQKNPDAFVRLLKVDIAYHSTQMLSVSQEYYKLLDEELKNFRTPREEPTAVLMSSVTCKAMDGSAILPSYWVTNLLFPVRFSSAVSNLIVLNGSGTLLEIGPHSTLAGPLRQICAANGQPFNYIPAMVRGKSSVISFLSAVGKFYQEGVQMNLRPLYPTGKAIPGLPTYPWDHKASHWHESRVSKAWRGREYPHHCLLGSRILEAADIEPQWRNVLHVEDEPWLADHKIHQDIVFPFAGYVALAGEAIRQITHSSHGVGYRLRHIVAHTALVLSYSQPTEMITSLRRRKLTDNDESDWFDFSVMSCSGSTWVKHCDGRVMLLKNARPSSWKPESMSRHVSSSRFYDEMAKIGFVYGPEFQGLTNISSSATDEVATSDVLHRNKTSQSLFTLHPATIDACFQLLIISMSKGLLRNLIQLSVPTVIEELEISSGTDVMHARAWNQPGSDSSTSLECVTDGKMVLRASGLRLHPLEEDKGSEEDVYAAARLQWLPHIDFIDISTLMIPPKSDQVETRLQEELVLLFILETAAKVDGLTPCQPHFAKFRDWLQKQINAAAIGNYELIEDSKRYVKLTSMERQVMIEERLRPLSQMGRHVVTTGLKRIFDNAEKIFTGESDTLEILLKDDVLARTYDVIGFDLGPFVRSLAHTRPNLRILEVGAGTGGTTESVLRSLATTDGLPAYSVYTFTDISAGFFPTAKERFSYASNLEFKIFDVSKDPFEQGFKESVYDIIIATNVIHATPVLRETLSNLQPLLRADGMLVLTEICSTSRAPGYTFGNFSGWWLGEADGRPDEPHVSMSRWDEELKASGFTGLDATVCDDEEPYRQCVVIVPKKETTTEISKQKSVTILSANTEGELASSLADYLLARDWVVTHCRLGDTLPKNQDIISCLDLETNFFENITEGSFSAFQTLLRSMGSQKLLWLTSVTQMNCRDPRSAQTLGVTRTIRSELALQFHTLEINADEPEFTSLVSKVFDKIREQEDGDNIDSDREFVVDNGTIHIGRYHPFSLFEEVRVKSNEGHKNTMKYLEIEKPGVFESLAWKTAPIAEMIPETHVEIEVSVVGLNFRDVTVVTGLFSTGSSSRTLGQEIAGTVKRVGHGVTSLAVGDRVMTLTPDGGFSTNVLSDEDRVIKIPDGMSFEEAATIQVTYCTVIHALLDVGRLESGHSVLIHSACGGVGLAAIQVCQMIGAEIFATVGNDKKKEYLINNCGIPRHHIFSSRDSSFYDGIMRETAGVGVDLVLNSLAGELLHESWRCVAPNGALLELGKRDLMSSGQLDMLPFLGNRSYCGIDMLGMGIKEPLRVRKVLQRFLELYGQGLLQPISPITQFAAADVKRAFRHLQTGEHIGKLVVNMSTGSNELESSLNIQPVRFRTDAAYLLVGGLGGLGRSLATWMVERGARNLVFLSRSAGLSEESNSLQNELESMGSSVVMIGGSADNIDDVKRAVAASQLDIKGVFQLAMLQRDSPFIDMKWSDWNIANRPKVEGTWNLHDTFLGHDLDFFWMASSLATVIDQSGQANYKAANTFLEAFSQYRQSLGLPASVLSICPIDNVGFFTENPWAVRIAKSQGQYFLGEKEFLDYMEASLLNSAAQKSAGGSSSPTSRSMVSWEASGQIVMGLRSELHLDDSKNPANWRRDCRMGLYHNISREEVKSSGTDLTRLNEFLKILADDESGSILAEKTSTDFLAFETGRKIHDFLLKPDAEVDIELSLAQIGLDSLTAIELRRWFRQAFGLQISVLEIMGSGSLRELGLVVAKKLSDKYGRSV</sequence>
<dbReference type="Gene3D" id="3.10.129.110">
    <property type="entry name" value="Polyketide synthase dehydratase"/>
    <property type="match status" value="1"/>
</dbReference>
<dbReference type="SMART" id="SM00826">
    <property type="entry name" value="PKS_DH"/>
    <property type="match status" value="1"/>
</dbReference>
<dbReference type="PROSITE" id="PS50075">
    <property type="entry name" value="CARRIER"/>
    <property type="match status" value="1"/>
</dbReference>
<keyword evidence="4" id="KW-0521">NADP</keyword>
<protein>
    <submittedName>
        <fullName evidence="12">Uncharacterized protein</fullName>
    </submittedName>
</protein>
<proteinExistence type="predicted"/>
<feature type="region of interest" description="Disordered" evidence="8">
    <location>
        <begin position="1"/>
        <end position="39"/>
    </location>
</feature>
<dbReference type="Proteomes" id="UP000235786">
    <property type="component" value="Unassembled WGS sequence"/>
</dbReference>
<dbReference type="InterPro" id="IPR036291">
    <property type="entry name" value="NAD(P)-bd_dom_sf"/>
</dbReference>
<dbReference type="SMART" id="SM00825">
    <property type="entry name" value="PKS_KS"/>
    <property type="match status" value="1"/>
</dbReference>
<dbReference type="GO" id="GO:0031177">
    <property type="term" value="F:phosphopantetheine binding"/>
    <property type="evidence" value="ECO:0007669"/>
    <property type="project" value="InterPro"/>
</dbReference>
<feature type="region of interest" description="C-terminal hotdog fold" evidence="7">
    <location>
        <begin position="1066"/>
        <end position="1208"/>
    </location>
</feature>
<dbReference type="InterPro" id="IPR013154">
    <property type="entry name" value="ADH-like_N"/>
</dbReference>
<name>A0A2J6RED8_HYAVF</name>
<dbReference type="SMART" id="SM00822">
    <property type="entry name" value="PKS_KR"/>
    <property type="match status" value="1"/>
</dbReference>
<dbReference type="PROSITE" id="PS00012">
    <property type="entry name" value="PHOSPHOPANTETHEINE"/>
    <property type="match status" value="1"/>
</dbReference>
<dbReference type="InterPro" id="IPR014030">
    <property type="entry name" value="Ketoacyl_synth_N"/>
</dbReference>
<keyword evidence="6" id="KW-0012">Acyltransferase</keyword>
<evidence type="ECO:0000313" key="12">
    <source>
        <dbReference type="EMBL" id="PMD36881.1"/>
    </source>
</evidence>
<dbReference type="SMART" id="SM00823">
    <property type="entry name" value="PKS_PP"/>
    <property type="match status" value="1"/>
</dbReference>
<dbReference type="GO" id="GO:0016491">
    <property type="term" value="F:oxidoreductase activity"/>
    <property type="evidence" value="ECO:0007669"/>
    <property type="project" value="InterPro"/>
</dbReference>
<dbReference type="InterPro" id="IPR049552">
    <property type="entry name" value="PKS_DH_N"/>
</dbReference>
<dbReference type="Pfam" id="PF00550">
    <property type="entry name" value="PP-binding"/>
    <property type="match status" value="1"/>
</dbReference>
<dbReference type="Pfam" id="PF14765">
    <property type="entry name" value="PS-DH"/>
    <property type="match status" value="1"/>
</dbReference>
<dbReference type="Pfam" id="PF08240">
    <property type="entry name" value="ADH_N"/>
    <property type="match status" value="1"/>
</dbReference>
<dbReference type="GO" id="GO:0004312">
    <property type="term" value="F:fatty acid synthase activity"/>
    <property type="evidence" value="ECO:0007669"/>
    <property type="project" value="TreeGrafter"/>
</dbReference>
<evidence type="ECO:0000256" key="8">
    <source>
        <dbReference type="SAM" id="MobiDB-lite"/>
    </source>
</evidence>
<evidence type="ECO:0000259" key="11">
    <source>
        <dbReference type="PROSITE" id="PS52019"/>
    </source>
</evidence>
<dbReference type="PROSITE" id="PS52004">
    <property type="entry name" value="KS3_2"/>
    <property type="match status" value="1"/>
</dbReference>
<dbReference type="SUPFAM" id="SSF53901">
    <property type="entry name" value="Thiolase-like"/>
    <property type="match status" value="1"/>
</dbReference>
<feature type="domain" description="PKS/mFAS DH" evidence="11">
    <location>
        <begin position="925"/>
        <end position="1208"/>
    </location>
</feature>
<dbReference type="SUPFAM" id="SSF47336">
    <property type="entry name" value="ACP-like"/>
    <property type="match status" value="1"/>
</dbReference>
<dbReference type="GO" id="GO:0006633">
    <property type="term" value="P:fatty acid biosynthetic process"/>
    <property type="evidence" value="ECO:0007669"/>
    <property type="project" value="InterPro"/>
</dbReference>
<dbReference type="GO" id="GO:1901336">
    <property type="term" value="P:lactone biosynthetic process"/>
    <property type="evidence" value="ECO:0007669"/>
    <property type="project" value="UniProtKB-ARBA"/>
</dbReference>
<dbReference type="InterPro" id="IPR049551">
    <property type="entry name" value="PKS_DH_C"/>
</dbReference>
<dbReference type="InterPro" id="IPR016036">
    <property type="entry name" value="Malonyl_transacylase_ACP-bd"/>
</dbReference>
<dbReference type="InterPro" id="IPR029063">
    <property type="entry name" value="SAM-dependent_MTases_sf"/>
</dbReference>
<dbReference type="InterPro" id="IPR020806">
    <property type="entry name" value="PKS_PP-bd"/>
</dbReference>
<dbReference type="FunFam" id="3.40.50.720:FF:000209">
    <property type="entry name" value="Polyketide synthase Pks12"/>
    <property type="match status" value="1"/>
</dbReference>
<feature type="domain" description="Carrier" evidence="9">
    <location>
        <begin position="2412"/>
        <end position="2488"/>
    </location>
</feature>
<dbReference type="InterPro" id="IPR001227">
    <property type="entry name" value="Ac_transferase_dom_sf"/>
</dbReference>
<dbReference type="Gene3D" id="3.40.366.10">
    <property type="entry name" value="Malonyl-Coenzyme A Acyl Carrier Protein, domain 2"/>
    <property type="match status" value="1"/>
</dbReference>
<dbReference type="SUPFAM" id="SSF55048">
    <property type="entry name" value="Probable ACP-binding domain of malonyl-CoA ACP transacylase"/>
    <property type="match status" value="1"/>
</dbReference>
<dbReference type="GO" id="GO:0044550">
    <property type="term" value="P:secondary metabolite biosynthetic process"/>
    <property type="evidence" value="ECO:0007669"/>
    <property type="project" value="TreeGrafter"/>
</dbReference>
<dbReference type="Pfam" id="PF00109">
    <property type="entry name" value="ketoacyl-synt"/>
    <property type="match status" value="1"/>
</dbReference>
<evidence type="ECO:0000256" key="6">
    <source>
        <dbReference type="ARBA" id="ARBA00023315"/>
    </source>
</evidence>
<dbReference type="EMBL" id="KZ613950">
    <property type="protein sequence ID" value="PMD36881.1"/>
    <property type="molecule type" value="Genomic_DNA"/>
</dbReference>
<feature type="active site" description="Proton acceptor; for dehydratase activity" evidence="7">
    <location>
        <position position="957"/>
    </location>
</feature>
<dbReference type="SUPFAM" id="SSF52151">
    <property type="entry name" value="FabD/lysophospholipase-like"/>
    <property type="match status" value="1"/>
</dbReference>
<dbReference type="Pfam" id="PF00698">
    <property type="entry name" value="Acyl_transf_1"/>
    <property type="match status" value="1"/>
</dbReference>
<dbReference type="InterPro" id="IPR020843">
    <property type="entry name" value="ER"/>
</dbReference>
<dbReference type="PROSITE" id="PS00606">
    <property type="entry name" value="KS3_1"/>
    <property type="match status" value="1"/>
</dbReference>
<dbReference type="InterPro" id="IPR013217">
    <property type="entry name" value="Methyltransf_12"/>
</dbReference>
<dbReference type="Gene3D" id="3.40.50.150">
    <property type="entry name" value="Vaccinia Virus protein VP39"/>
    <property type="match status" value="1"/>
</dbReference>
<dbReference type="InterPro" id="IPR016035">
    <property type="entry name" value="Acyl_Trfase/lysoPLipase"/>
</dbReference>
<dbReference type="InterPro" id="IPR057326">
    <property type="entry name" value="KR_dom"/>
</dbReference>
<dbReference type="InterPro" id="IPR036736">
    <property type="entry name" value="ACP-like_sf"/>
</dbReference>
<dbReference type="Pfam" id="PF08242">
    <property type="entry name" value="Methyltransf_12"/>
    <property type="match status" value="1"/>
</dbReference>
<dbReference type="OrthoDB" id="329835at2759"/>
<dbReference type="InterPro" id="IPR016039">
    <property type="entry name" value="Thiolase-like"/>
</dbReference>
<dbReference type="SMART" id="SM00829">
    <property type="entry name" value="PKS_ER"/>
    <property type="match status" value="1"/>
</dbReference>
<dbReference type="InterPro" id="IPR042104">
    <property type="entry name" value="PKS_dehydratase_sf"/>
</dbReference>
<dbReference type="InterPro" id="IPR009081">
    <property type="entry name" value="PP-bd_ACP"/>
</dbReference>
<dbReference type="GO" id="GO:0004315">
    <property type="term" value="F:3-oxoacyl-[acyl-carrier-protein] synthase activity"/>
    <property type="evidence" value="ECO:0007669"/>
    <property type="project" value="InterPro"/>
</dbReference>
<feature type="region of interest" description="N-terminal hotdog fold" evidence="7">
    <location>
        <begin position="925"/>
        <end position="1056"/>
    </location>
</feature>
<dbReference type="CDD" id="cd02440">
    <property type="entry name" value="AdoMet_MTases"/>
    <property type="match status" value="1"/>
</dbReference>
<dbReference type="Pfam" id="PF16197">
    <property type="entry name" value="KAsynt_C_assoc"/>
    <property type="match status" value="1"/>
</dbReference>
<dbReference type="SUPFAM" id="SSF53335">
    <property type="entry name" value="S-adenosyl-L-methionine-dependent methyltransferases"/>
    <property type="match status" value="1"/>
</dbReference>
<dbReference type="InterPro" id="IPR006162">
    <property type="entry name" value="Ppantetheine_attach_site"/>
</dbReference>
<dbReference type="PANTHER" id="PTHR43775">
    <property type="entry name" value="FATTY ACID SYNTHASE"/>
    <property type="match status" value="1"/>
</dbReference>
<dbReference type="CDD" id="cd05195">
    <property type="entry name" value="enoyl_red"/>
    <property type="match status" value="1"/>
</dbReference>
<dbReference type="STRING" id="1149755.A0A2J6RED8"/>
<accession>A0A2J6RED8</accession>
<dbReference type="SUPFAM" id="SSF50129">
    <property type="entry name" value="GroES-like"/>
    <property type="match status" value="1"/>
</dbReference>
<dbReference type="InterPro" id="IPR032821">
    <property type="entry name" value="PKS_assoc"/>
</dbReference>
<feature type="active site" description="Proton donor; for dehydratase activity" evidence="7">
    <location>
        <position position="1127"/>
    </location>
</feature>
<evidence type="ECO:0000256" key="2">
    <source>
        <dbReference type="ARBA" id="ARBA00022553"/>
    </source>
</evidence>